<feature type="domain" description="Xaa-Pro dipeptidyl-peptidase C-terminal" evidence="3">
    <location>
        <begin position="302"/>
        <end position="529"/>
    </location>
</feature>
<dbReference type="GO" id="GO:0008239">
    <property type="term" value="F:dipeptidyl-peptidase activity"/>
    <property type="evidence" value="ECO:0007669"/>
    <property type="project" value="InterPro"/>
</dbReference>
<accession>A0A941EE83</accession>
<dbReference type="SMART" id="SM00939">
    <property type="entry name" value="PepX_C"/>
    <property type="match status" value="1"/>
</dbReference>
<dbReference type="Gene3D" id="1.10.3020.10">
    <property type="entry name" value="alpha-amino acid ester hydrolase ( Helical cap domain)"/>
    <property type="match status" value="1"/>
</dbReference>
<dbReference type="PANTHER" id="PTHR43056:SF10">
    <property type="entry name" value="COCE_NOND FAMILY, PUTATIVE (AFU_ORTHOLOGUE AFUA_7G00600)-RELATED"/>
    <property type="match status" value="1"/>
</dbReference>
<dbReference type="InterPro" id="IPR008979">
    <property type="entry name" value="Galactose-bd-like_sf"/>
</dbReference>
<feature type="region of interest" description="Disordered" evidence="2">
    <location>
        <begin position="493"/>
        <end position="524"/>
    </location>
</feature>
<proteinExistence type="predicted"/>
<reference evidence="4" key="1">
    <citation type="submission" date="2021-04" db="EMBL/GenBank/DDBJ databases">
        <title>Genome based classification of Actinospica acidithermotolerans sp. nov., an actinobacterium isolated from an Indonesian hot spring.</title>
        <authorList>
            <person name="Kusuma A.B."/>
            <person name="Putra K.E."/>
            <person name="Nafisah S."/>
            <person name="Loh J."/>
            <person name="Nouioui I."/>
            <person name="Goodfellow M."/>
        </authorList>
    </citation>
    <scope>NUCLEOTIDE SEQUENCE</scope>
    <source>
        <strain evidence="4">MGRD01-02</strain>
    </source>
</reference>
<feature type="region of interest" description="Disordered" evidence="2">
    <location>
        <begin position="353"/>
        <end position="379"/>
    </location>
</feature>
<keyword evidence="1 4" id="KW-0378">Hydrolase</keyword>
<dbReference type="AlphaFoldDB" id="A0A941EE83"/>
<dbReference type="Gene3D" id="3.40.50.1820">
    <property type="entry name" value="alpha/beta hydrolase"/>
    <property type="match status" value="1"/>
</dbReference>
<dbReference type="PANTHER" id="PTHR43056">
    <property type="entry name" value="PEPTIDASE S9 PROLYL OLIGOPEPTIDASE"/>
    <property type="match status" value="1"/>
</dbReference>
<dbReference type="RefSeq" id="WP_212519932.1">
    <property type="nucleotide sequence ID" value="NZ_JAGSOH010000066.1"/>
</dbReference>
<dbReference type="Pfam" id="PF02129">
    <property type="entry name" value="Peptidase_S15"/>
    <property type="match status" value="1"/>
</dbReference>
<name>A0A941EE83_9ACTN</name>
<evidence type="ECO:0000313" key="4">
    <source>
        <dbReference type="EMBL" id="MBR7828798.1"/>
    </source>
</evidence>
<evidence type="ECO:0000256" key="1">
    <source>
        <dbReference type="ARBA" id="ARBA00022801"/>
    </source>
</evidence>
<dbReference type="Gene3D" id="2.60.120.260">
    <property type="entry name" value="Galactose-binding domain-like"/>
    <property type="match status" value="1"/>
</dbReference>
<dbReference type="InterPro" id="IPR005674">
    <property type="entry name" value="CocE/Ser_esterase"/>
</dbReference>
<organism evidence="4 5">
    <name type="scientific">Actinospica acidithermotolerans</name>
    <dbReference type="NCBI Taxonomy" id="2828514"/>
    <lineage>
        <taxon>Bacteria</taxon>
        <taxon>Bacillati</taxon>
        <taxon>Actinomycetota</taxon>
        <taxon>Actinomycetes</taxon>
        <taxon>Catenulisporales</taxon>
        <taxon>Actinospicaceae</taxon>
        <taxon>Actinospica</taxon>
    </lineage>
</organism>
<dbReference type="Pfam" id="PF08530">
    <property type="entry name" value="PepX_C"/>
    <property type="match status" value="1"/>
</dbReference>
<dbReference type="NCBIfam" id="TIGR00976">
    <property type="entry name" value="CocE_NonD"/>
    <property type="match status" value="1"/>
</dbReference>
<feature type="compositionally biased region" description="Basic and acidic residues" evidence="2">
    <location>
        <begin position="358"/>
        <end position="371"/>
    </location>
</feature>
<dbReference type="InterPro" id="IPR029058">
    <property type="entry name" value="AB_hydrolase_fold"/>
</dbReference>
<dbReference type="InterPro" id="IPR050585">
    <property type="entry name" value="Xaa-Pro_dipeptidyl-ppase/CocE"/>
</dbReference>
<dbReference type="InterPro" id="IPR013736">
    <property type="entry name" value="Xaa-Pro_dipept_C"/>
</dbReference>
<sequence>MNLGSRLIERRLKLDPPRTRDLVVERDLRVPMADGVELLADRWAPRAGGEGLPTALLRTPYGRSGPFGMFMARPLAERGYQVLIQSVRGGFGSGGTFDPLRQEREDGLATLEWLVRQPWFGDSIVLYGPSYLGYVQWAVADRLPPQVKAMIPQATESALTLGFLEKDAFSLETPFGWGVLVGTQERRGAMFRQAGQARKTRRALRTLPLGEADVAAIGHRSDYIQDILAHDAADPRWSGVDHRDRVAAVTVPVSLIGGWFDIFLPGQLRDFRTLQDAERHAHLTVGPWTHLDFNDTAVREAVEFGLPHARSEQPPERAPVRLYVMGEESWREFGSWPPSGYETQRFHLQPDGALSAEAPRESAPDTYRYDPADPTPAAGGVRMVKDSGRVDNAALEARADVLTYTTEALAEDVEVVGEVNAEIWFQSSLPHADVFVRLCDVDPDGRSTNVCDGLISLSAADELSCAHVRLWPTAQLFKRGHRIRVQISSGAFPRYARNPGTGEPHATATTLRPATQSVHHGPAHPSAILLPIRRDTPSTAAAPDPVRQGDQS</sequence>
<dbReference type="InterPro" id="IPR000383">
    <property type="entry name" value="Xaa-Pro-like_dom"/>
</dbReference>
<evidence type="ECO:0000256" key="2">
    <source>
        <dbReference type="SAM" id="MobiDB-lite"/>
    </source>
</evidence>
<gene>
    <name evidence="4" type="ORF">KDK95_20990</name>
</gene>
<dbReference type="EMBL" id="JAGSOH010000066">
    <property type="protein sequence ID" value="MBR7828798.1"/>
    <property type="molecule type" value="Genomic_DNA"/>
</dbReference>
<feature type="compositionally biased region" description="Polar residues" evidence="2">
    <location>
        <begin position="507"/>
        <end position="518"/>
    </location>
</feature>
<keyword evidence="5" id="KW-1185">Reference proteome</keyword>
<dbReference type="SUPFAM" id="SSF49785">
    <property type="entry name" value="Galactose-binding domain-like"/>
    <property type="match status" value="1"/>
</dbReference>
<dbReference type="Proteomes" id="UP000676325">
    <property type="component" value="Unassembled WGS sequence"/>
</dbReference>
<comment type="caution">
    <text evidence="4">The sequence shown here is derived from an EMBL/GenBank/DDBJ whole genome shotgun (WGS) entry which is preliminary data.</text>
</comment>
<dbReference type="SUPFAM" id="SSF53474">
    <property type="entry name" value="alpha/beta-Hydrolases"/>
    <property type="match status" value="1"/>
</dbReference>
<evidence type="ECO:0000259" key="3">
    <source>
        <dbReference type="SMART" id="SM00939"/>
    </source>
</evidence>
<evidence type="ECO:0000313" key="5">
    <source>
        <dbReference type="Proteomes" id="UP000676325"/>
    </source>
</evidence>
<protein>
    <submittedName>
        <fullName evidence="4">CocE/NonD family hydrolase</fullName>
    </submittedName>
</protein>